<dbReference type="EMBL" id="JAGSPC010000001">
    <property type="protein sequence ID" value="MBV7258509.1"/>
    <property type="molecule type" value="Genomic_DNA"/>
</dbReference>
<evidence type="ECO:0000313" key="6">
    <source>
        <dbReference type="Proteomes" id="UP001138681"/>
    </source>
</evidence>
<evidence type="ECO:0000256" key="1">
    <source>
        <dbReference type="ARBA" id="ARBA00022729"/>
    </source>
</evidence>
<comment type="caution">
    <text evidence="5">The sequence shown here is derived from an EMBL/GenBank/DDBJ whole genome shotgun (WGS) entry which is preliminary data.</text>
</comment>
<keyword evidence="1 2" id="KW-0732">Signal</keyword>
<dbReference type="PROSITE" id="PS51257">
    <property type="entry name" value="PROKAR_LIPOPROTEIN"/>
    <property type="match status" value="1"/>
</dbReference>
<dbReference type="PANTHER" id="PTHR33619">
    <property type="entry name" value="POLYSACCHARIDE EXPORT PROTEIN GFCE-RELATED"/>
    <property type="match status" value="1"/>
</dbReference>
<dbReference type="Pfam" id="PF10531">
    <property type="entry name" value="SLBB"/>
    <property type="match status" value="1"/>
</dbReference>
<dbReference type="Proteomes" id="UP001138681">
    <property type="component" value="Unassembled WGS sequence"/>
</dbReference>
<feature type="signal peptide" evidence="2">
    <location>
        <begin position="1"/>
        <end position="22"/>
    </location>
</feature>
<gene>
    <name evidence="5" type="ORF">KCG46_02835</name>
</gene>
<protein>
    <submittedName>
        <fullName evidence="5">Polysaccharide export protein</fullName>
    </submittedName>
</protein>
<evidence type="ECO:0000313" key="5">
    <source>
        <dbReference type="EMBL" id="MBV7258509.1"/>
    </source>
</evidence>
<dbReference type="InterPro" id="IPR019554">
    <property type="entry name" value="Soluble_ligand-bd"/>
</dbReference>
<dbReference type="PANTHER" id="PTHR33619:SF3">
    <property type="entry name" value="POLYSACCHARIDE EXPORT PROTEIN GFCE-RELATED"/>
    <property type="match status" value="1"/>
</dbReference>
<organism evidence="5 6">
    <name type="scientific">Erythrobacter crassostreae</name>
    <dbReference type="NCBI Taxonomy" id="2828328"/>
    <lineage>
        <taxon>Bacteria</taxon>
        <taxon>Pseudomonadati</taxon>
        <taxon>Pseudomonadota</taxon>
        <taxon>Alphaproteobacteria</taxon>
        <taxon>Sphingomonadales</taxon>
        <taxon>Erythrobacteraceae</taxon>
        <taxon>Erythrobacter/Porphyrobacter group</taxon>
        <taxon>Erythrobacter</taxon>
    </lineage>
</organism>
<dbReference type="InterPro" id="IPR003715">
    <property type="entry name" value="Poly_export_N"/>
</dbReference>
<reference evidence="5" key="1">
    <citation type="submission" date="2021-04" db="EMBL/GenBank/DDBJ databases">
        <authorList>
            <person name="Pira H."/>
            <person name="Risdian C."/>
            <person name="Wink J."/>
        </authorList>
    </citation>
    <scope>NUCLEOTIDE SEQUENCE</scope>
    <source>
        <strain evidence="5">WH158</strain>
    </source>
</reference>
<keyword evidence="6" id="KW-1185">Reference proteome</keyword>
<feature type="domain" description="Soluble ligand binding" evidence="4">
    <location>
        <begin position="131"/>
        <end position="178"/>
    </location>
</feature>
<dbReference type="AlphaFoldDB" id="A0A9X1F1N9"/>
<name>A0A9X1F1N9_9SPHN</name>
<dbReference type="RefSeq" id="WP_218403820.1">
    <property type="nucleotide sequence ID" value="NZ_JAGSPC010000001.1"/>
</dbReference>
<dbReference type="Pfam" id="PF02563">
    <property type="entry name" value="Poly_export"/>
    <property type="match status" value="1"/>
</dbReference>
<feature type="chain" id="PRO_5040938226" evidence="2">
    <location>
        <begin position="23"/>
        <end position="238"/>
    </location>
</feature>
<dbReference type="GO" id="GO:0015159">
    <property type="term" value="F:polysaccharide transmembrane transporter activity"/>
    <property type="evidence" value="ECO:0007669"/>
    <property type="project" value="InterPro"/>
</dbReference>
<proteinExistence type="predicted"/>
<evidence type="ECO:0000259" key="3">
    <source>
        <dbReference type="Pfam" id="PF02563"/>
    </source>
</evidence>
<sequence length="238" mass="24990">MMRLPTIQILALSLAIALGGCATVDRTYGAAPDVEIADLTELPAPGVGQVYRLGGQEVVEIAVVGAEALSGTYLTDEAGDIVYPFLGKVKVAGLSPNEAAAVIADGLRGDYLLDPQVRLIPASLPEDTLSVGGQVKEPGSFPASGKMTLLRAVNEAGGLADYARHDEVIIMRTVDGQSYIGLYDIGAIERGNYADPLVYADDVIMVGDSPGRRRIDRLIELASPVLTTAAIVLNQLSR</sequence>
<accession>A0A9X1F1N9</accession>
<evidence type="ECO:0000256" key="2">
    <source>
        <dbReference type="SAM" id="SignalP"/>
    </source>
</evidence>
<feature type="domain" description="Polysaccharide export protein N-terminal" evidence="3">
    <location>
        <begin position="48"/>
        <end position="118"/>
    </location>
</feature>
<dbReference type="InterPro" id="IPR049712">
    <property type="entry name" value="Poly_export"/>
</dbReference>
<evidence type="ECO:0000259" key="4">
    <source>
        <dbReference type="Pfam" id="PF10531"/>
    </source>
</evidence>